<comment type="caution">
    <text evidence="2">The sequence shown here is derived from an EMBL/GenBank/DDBJ whole genome shotgun (WGS) entry which is preliminary data.</text>
</comment>
<keyword evidence="1 2" id="KW-0808">Transferase</keyword>
<evidence type="ECO:0000313" key="2">
    <source>
        <dbReference type="EMBL" id="TXL74309.1"/>
    </source>
</evidence>
<name>A0A5C8PM03_9HYPH</name>
<dbReference type="SFLD" id="SFLDG01018">
    <property type="entry name" value="Squalene/Phytoene_Synthase_Lik"/>
    <property type="match status" value="1"/>
</dbReference>
<dbReference type="Gene3D" id="1.10.600.10">
    <property type="entry name" value="Farnesyl Diphosphate Synthase"/>
    <property type="match status" value="1"/>
</dbReference>
<dbReference type="EMBL" id="VDUZ01000019">
    <property type="protein sequence ID" value="TXL74309.1"/>
    <property type="molecule type" value="Genomic_DNA"/>
</dbReference>
<dbReference type="SFLD" id="SFLDS00005">
    <property type="entry name" value="Isoprenoid_Synthase_Type_I"/>
    <property type="match status" value="1"/>
</dbReference>
<dbReference type="NCBIfam" id="TIGR03465">
    <property type="entry name" value="HpnD"/>
    <property type="match status" value="1"/>
</dbReference>
<dbReference type="InterPro" id="IPR019845">
    <property type="entry name" value="Squalene/phytoene_synthase_CS"/>
</dbReference>
<dbReference type="InterPro" id="IPR033904">
    <property type="entry name" value="Trans_IPPS_HH"/>
</dbReference>
<dbReference type="GO" id="GO:0016117">
    <property type="term" value="P:carotenoid biosynthetic process"/>
    <property type="evidence" value="ECO:0007669"/>
    <property type="project" value="InterPro"/>
</dbReference>
<protein>
    <submittedName>
        <fullName evidence="2">Presqualene diphosphate synthase HpnD</fullName>
        <ecNumber evidence="2">2.5.1.103</ecNumber>
    </submittedName>
</protein>
<dbReference type="CDD" id="cd00683">
    <property type="entry name" value="Trans_IPPS_HH"/>
    <property type="match status" value="1"/>
</dbReference>
<dbReference type="PANTHER" id="PTHR31480">
    <property type="entry name" value="BIFUNCTIONAL LYCOPENE CYCLASE/PHYTOENE SYNTHASE"/>
    <property type="match status" value="1"/>
</dbReference>
<dbReference type="InterPro" id="IPR002060">
    <property type="entry name" value="Squ/phyt_synthse"/>
</dbReference>
<sequence length="287" mass="31258">MTAASLPATELAPEIRAVQERAAGSSFYLAMRLMPKPEREAMFAIYAYCRAVDDIADDGVGLPAERQAALDRWRDDLDALYGGGTPELTAFLVGTVRRYGLRQQDFLAVIDGMEMDITGQSCGPDLATLDLYCDRVASAVGRLSIKVFGMAEGPGFDLAHHLGRALQLTNILRDLDEDAGLGRLYLPDEHLNEAGMRTRDPTAVIADPAVDVACRKVAALAHEHYRAADRIMLKRPAGRIRTPRLMSAVYGAILRETEKKGWAPPRQRVSLGKARLLAIVLSSGLLG</sequence>
<proteinExistence type="predicted"/>
<gene>
    <name evidence="2" type="primary">hpnD</name>
    <name evidence="2" type="ORF">FHP25_17635</name>
</gene>
<dbReference type="SFLD" id="SFLDG01212">
    <property type="entry name" value="Phytoene_synthase_like"/>
    <property type="match status" value="1"/>
</dbReference>
<keyword evidence="3" id="KW-1185">Reference proteome</keyword>
<evidence type="ECO:0000256" key="1">
    <source>
        <dbReference type="ARBA" id="ARBA00022679"/>
    </source>
</evidence>
<accession>A0A5C8PM03</accession>
<dbReference type="GO" id="GO:0051996">
    <property type="term" value="F:squalene synthase [NAD(P)H] activity"/>
    <property type="evidence" value="ECO:0007669"/>
    <property type="project" value="InterPro"/>
</dbReference>
<dbReference type="EC" id="2.5.1.103" evidence="2"/>
<dbReference type="InterPro" id="IPR017828">
    <property type="entry name" value="SQ_synth_HpnD-like"/>
</dbReference>
<dbReference type="RefSeq" id="WP_147848272.1">
    <property type="nucleotide sequence ID" value="NZ_VDUZ01000019.1"/>
</dbReference>
<dbReference type="AlphaFoldDB" id="A0A5C8PM03"/>
<dbReference type="PROSITE" id="PS01045">
    <property type="entry name" value="SQUALEN_PHYTOEN_SYN_2"/>
    <property type="match status" value="1"/>
</dbReference>
<dbReference type="SUPFAM" id="SSF48576">
    <property type="entry name" value="Terpenoid synthases"/>
    <property type="match status" value="1"/>
</dbReference>
<dbReference type="Proteomes" id="UP000321638">
    <property type="component" value="Unassembled WGS sequence"/>
</dbReference>
<dbReference type="OrthoDB" id="9807580at2"/>
<dbReference type="InterPro" id="IPR044843">
    <property type="entry name" value="Trans_IPPS_bact-type"/>
</dbReference>
<dbReference type="Pfam" id="PF00494">
    <property type="entry name" value="SQS_PSY"/>
    <property type="match status" value="1"/>
</dbReference>
<organism evidence="2 3">
    <name type="scientific">Vineibacter terrae</name>
    <dbReference type="NCBI Taxonomy" id="2586908"/>
    <lineage>
        <taxon>Bacteria</taxon>
        <taxon>Pseudomonadati</taxon>
        <taxon>Pseudomonadota</taxon>
        <taxon>Alphaproteobacteria</taxon>
        <taxon>Hyphomicrobiales</taxon>
        <taxon>Vineibacter</taxon>
    </lineage>
</organism>
<dbReference type="PROSITE" id="PS01044">
    <property type="entry name" value="SQUALEN_PHYTOEN_SYN_1"/>
    <property type="match status" value="1"/>
</dbReference>
<dbReference type="InterPro" id="IPR008949">
    <property type="entry name" value="Isoprenoid_synthase_dom_sf"/>
</dbReference>
<reference evidence="2 3" key="1">
    <citation type="submission" date="2019-06" db="EMBL/GenBank/DDBJ databases">
        <title>New taxonomy in bacterial strain CC-CFT640, isolated from vineyard.</title>
        <authorList>
            <person name="Lin S.-Y."/>
            <person name="Tsai C.-F."/>
            <person name="Young C.-C."/>
        </authorList>
    </citation>
    <scope>NUCLEOTIDE SEQUENCE [LARGE SCALE GENOMIC DNA]</scope>
    <source>
        <strain evidence="2 3">CC-CFT640</strain>
    </source>
</reference>
<dbReference type="GO" id="GO:0004311">
    <property type="term" value="F:geranylgeranyl diphosphate synthase activity"/>
    <property type="evidence" value="ECO:0007669"/>
    <property type="project" value="InterPro"/>
</dbReference>
<evidence type="ECO:0000313" key="3">
    <source>
        <dbReference type="Proteomes" id="UP000321638"/>
    </source>
</evidence>